<keyword evidence="2" id="KW-0813">Transport</keyword>
<gene>
    <name evidence="12" type="ORF">UO65_5314</name>
</gene>
<dbReference type="PROSITE" id="PS50929">
    <property type="entry name" value="ABC_TM1F"/>
    <property type="match status" value="1"/>
</dbReference>
<dbReference type="InterPro" id="IPR017871">
    <property type="entry name" value="ABC_transporter-like_CS"/>
</dbReference>
<keyword evidence="6 12" id="KW-0067">ATP-binding</keyword>
<evidence type="ECO:0000256" key="1">
    <source>
        <dbReference type="ARBA" id="ARBA00004651"/>
    </source>
</evidence>
<feature type="transmembrane region" description="Helical" evidence="9">
    <location>
        <begin position="133"/>
        <end position="151"/>
    </location>
</feature>
<keyword evidence="13" id="KW-1185">Reference proteome</keyword>
<evidence type="ECO:0000256" key="2">
    <source>
        <dbReference type="ARBA" id="ARBA00022448"/>
    </source>
</evidence>
<dbReference type="Pfam" id="PF00005">
    <property type="entry name" value="ABC_tran"/>
    <property type="match status" value="1"/>
</dbReference>
<dbReference type="PROSITE" id="PS50893">
    <property type="entry name" value="ABC_TRANSPORTER_2"/>
    <property type="match status" value="1"/>
</dbReference>
<feature type="transmembrane region" description="Helical" evidence="9">
    <location>
        <begin position="237"/>
        <end position="261"/>
    </location>
</feature>
<keyword evidence="7 9" id="KW-1133">Transmembrane helix</keyword>
<dbReference type="GO" id="GO:0015421">
    <property type="term" value="F:ABC-type oligopeptide transporter activity"/>
    <property type="evidence" value="ECO:0007669"/>
    <property type="project" value="TreeGrafter"/>
</dbReference>
<feature type="transmembrane region" description="Helical" evidence="9">
    <location>
        <begin position="12"/>
        <end position="34"/>
    </location>
</feature>
<feature type="transmembrane region" description="Helical" evidence="9">
    <location>
        <begin position="54"/>
        <end position="71"/>
    </location>
</feature>
<dbReference type="InterPro" id="IPR027417">
    <property type="entry name" value="P-loop_NTPase"/>
</dbReference>
<dbReference type="OrthoDB" id="9806127at2"/>
<keyword evidence="5" id="KW-0547">Nucleotide-binding</keyword>
<dbReference type="InterPro" id="IPR011527">
    <property type="entry name" value="ABC1_TM_dom"/>
</dbReference>
<reference evidence="12 13" key="1">
    <citation type="journal article" date="2014" name="Genome Announc.">
        <title>Draft Genome Sequence of the Antitrypanosomally Active Sponge-Associated Bacterium Actinokineospora sp. Strain EG49.</title>
        <authorList>
            <person name="Harjes J."/>
            <person name="Ryu T."/>
            <person name="Abdelmohsen U.R."/>
            <person name="Moitinho-Silva L."/>
            <person name="Horn H."/>
            <person name="Ravasi T."/>
            <person name="Hentschel U."/>
        </authorList>
    </citation>
    <scope>NUCLEOTIDE SEQUENCE [LARGE SCALE GENOMIC DNA]</scope>
    <source>
        <strain evidence="12 13">EG49</strain>
    </source>
</reference>
<evidence type="ECO:0000259" key="10">
    <source>
        <dbReference type="PROSITE" id="PS50893"/>
    </source>
</evidence>
<evidence type="ECO:0000256" key="5">
    <source>
        <dbReference type="ARBA" id="ARBA00022741"/>
    </source>
</evidence>
<dbReference type="CDD" id="cd18548">
    <property type="entry name" value="ABC_6TM_Tm287_like"/>
    <property type="match status" value="1"/>
</dbReference>
<dbReference type="InterPro" id="IPR003439">
    <property type="entry name" value="ABC_transporter-like_ATP-bd"/>
</dbReference>
<sequence length="578" mass="62141">MLLRLLRTALRPYRGAVALVVALQVVQTVAFLLLPTLNALIIDRGLLAGSVPTIWRLGGLMVVVAAVQLAARLGAQYFGARTAAAVGRDLRSAVYRRVQRFSAHEIGRFGTSSLSTRTLNDVQQVQAVTADGLNSIVAAPIMCVMSVVLALQQDVPLALVLVVLVPATAVVVVLLLARMTSLYSRIQVGVDRMNRLLREQVTGVRVVRAFVRHEHERQRFAEANTETFLLTRRARRLAAAVFPLVLLMGNGTTVLVVWIGAGRIGSGELRLGALSAFIGYVVLVLTAMVIAIHVTLTVPRARAAARRVSQVLDTRPELTRPADPPVGQPRRGHLDLRGVGFRYPGAEAAFLRDIDLTARPGRTLAVIGGTGSGKTTLLNLVVRAFDATTGTVLVGGVDVRHLTDEARSRAVGLVPQQPYLFAGTVESNLRWGDDDATEAELWHALEVAQARDFVAAMPGGLRAGITQGGTNVSGGQRQRLALARALVRRPGVYLFDDCFSGLDYGTEARLRAALAPEVADAAVVVVAQRVSTIRDADEIVVLEEGRVVGRGTHGELVAGNRTYQEIVRSQLTRQEEVA</sequence>
<keyword evidence="4 9" id="KW-0812">Transmembrane</keyword>
<dbReference type="PANTHER" id="PTHR43394">
    <property type="entry name" value="ATP-DEPENDENT PERMEASE MDL1, MITOCHONDRIAL"/>
    <property type="match status" value="1"/>
</dbReference>
<dbReference type="InterPro" id="IPR036640">
    <property type="entry name" value="ABC1_TM_sf"/>
</dbReference>
<evidence type="ECO:0000259" key="11">
    <source>
        <dbReference type="PROSITE" id="PS50929"/>
    </source>
</evidence>
<feature type="transmembrane region" description="Helical" evidence="9">
    <location>
        <begin position="157"/>
        <end position="177"/>
    </location>
</feature>
<dbReference type="AlphaFoldDB" id="W7IGE4"/>
<dbReference type="RefSeq" id="WP_035287533.1">
    <property type="nucleotide sequence ID" value="NZ_AYXG01000206.1"/>
</dbReference>
<dbReference type="Pfam" id="PF00664">
    <property type="entry name" value="ABC_membrane"/>
    <property type="match status" value="1"/>
</dbReference>
<dbReference type="GO" id="GO:0016887">
    <property type="term" value="F:ATP hydrolysis activity"/>
    <property type="evidence" value="ECO:0007669"/>
    <property type="project" value="InterPro"/>
</dbReference>
<feature type="transmembrane region" description="Helical" evidence="9">
    <location>
        <begin position="273"/>
        <end position="298"/>
    </location>
</feature>
<dbReference type="FunFam" id="3.40.50.300:FF:000854">
    <property type="entry name" value="Multidrug ABC transporter ATP-binding protein"/>
    <property type="match status" value="1"/>
</dbReference>
<dbReference type="InterPro" id="IPR003593">
    <property type="entry name" value="AAA+_ATPase"/>
</dbReference>
<dbReference type="PATRIC" id="fig|909613.9.peg.5308"/>
<name>W7IGE4_9PSEU</name>
<feature type="domain" description="ABC transmembrane type-1" evidence="11">
    <location>
        <begin position="18"/>
        <end position="300"/>
    </location>
</feature>
<proteinExistence type="predicted"/>
<dbReference type="SMART" id="SM00382">
    <property type="entry name" value="AAA"/>
    <property type="match status" value="1"/>
</dbReference>
<dbReference type="GO" id="GO:0005886">
    <property type="term" value="C:plasma membrane"/>
    <property type="evidence" value="ECO:0007669"/>
    <property type="project" value="UniProtKB-SubCell"/>
</dbReference>
<evidence type="ECO:0000256" key="6">
    <source>
        <dbReference type="ARBA" id="ARBA00022840"/>
    </source>
</evidence>
<dbReference type="GO" id="GO:0005524">
    <property type="term" value="F:ATP binding"/>
    <property type="evidence" value="ECO:0007669"/>
    <property type="project" value="UniProtKB-KW"/>
</dbReference>
<dbReference type="Proteomes" id="UP000019277">
    <property type="component" value="Unassembled WGS sequence"/>
</dbReference>
<dbReference type="Gene3D" id="3.40.50.300">
    <property type="entry name" value="P-loop containing nucleotide triphosphate hydrolases"/>
    <property type="match status" value="1"/>
</dbReference>
<evidence type="ECO:0000313" key="12">
    <source>
        <dbReference type="EMBL" id="EWC59368.1"/>
    </source>
</evidence>
<evidence type="ECO:0000313" key="13">
    <source>
        <dbReference type="Proteomes" id="UP000019277"/>
    </source>
</evidence>
<dbReference type="Gene3D" id="1.20.1560.10">
    <property type="entry name" value="ABC transporter type 1, transmembrane domain"/>
    <property type="match status" value="1"/>
</dbReference>
<dbReference type="SUPFAM" id="SSF52540">
    <property type="entry name" value="P-loop containing nucleoside triphosphate hydrolases"/>
    <property type="match status" value="1"/>
</dbReference>
<organism evidence="12 13">
    <name type="scientific">Actinokineospora spheciospongiae</name>
    <dbReference type="NCBI Taxonomy" id="909613"/>
    <lineage>
        <taxon>Bacteria</taxon>
        <taxon>Bacillati</taxon>
        <taxon>Actinomycetota</taxon>
        <taxon>Actinomycetes</taxon>
        <taxon>Pseudonocardiales</taxon>
        <taxon>Pseudonocardiaceae</taxon>
        <taxon>Actinokineospora</taxon>
    </lineage>
</organism>
<dbReference type="PANTHER" id="PTHR43394:SF1">
    <property type="entry name" value="ATP-BINDING CASSETTE SUB-FAMILY B MEMBER 10, MITOCHONDRIAL"/>
    <property type="match status" value="1"/>
</dbReference>
<dbReference type="EMBL" id="AYXG01000206">
    <property type="protein sequence ID" value="EWC59368.1"/>
    <property type="molecule type" value="Genomic_DNA"/>
</dbReference>
<evidence type="ECO:0000256" key="4">
    <source>
        <dbReference type="ARBA" id="ARBA00022692"/>
    </source>
</evidence>
<comment type="subcellular location">
    <subcellularLocation>
        <location evidence="1">Cell membrane</location>
        <topology evidence="1">Multi-pass membrane protein</topology>
    </subcellularLocation>
</comment>
<dbReference type="InterPro" id="IPR039421">
    <property type="entry name" value="Type_1_exporter"/>
</dbReference>
<evidence type="ECO:0000256" key="3">
    <source>
        <dbReference type="ARBA" id="ARBA00022475"/>
    </source>
</evidence>
<keyword evidence="8 9" id="KW-0472">Membrane</keyword>
<evidence type="ECO:0000256" key="7">
    <source>
        <dbReference type="ARBA" id="ARBA00022989"/>
    </source>
</evidence>
<evidence type="ECO:0000256" key="9">
    <source>
        <dbReference type="SAM" id="Phobius"/>
    </source>
</evidence>
<accession>W7IGE4</accession>
<dbReference type="eggNOG" id="COG1132">
    <property type="taxonomic scope" value="Bacteria"/>
</dbReference>
<dbReference type="SUPFAM" id="SSF90123">
    <property type="entry name" value="ABC transporter transmembrane region"/>
    <property type="match status" value="1"/>
</dbReference>
<dbReference type="STRING" id="909613.UO65_5314"/>
<protein>
    <submittedName>
        <fullName evidence="12">Lipid A export ATP-binding/permease protein MsbA</fullName>
    </submittedName>
</protein>
<dbReference type="PROSITE" id="PS00211">
    <property type="entry name" value="ABC_TRANSPORTER_1"/>
    <property type="match status" value="1"/>
</dbReference>
<feature type="domain" description="ABC transporter" evidence="10">
    <location>
        <begin position="334"/>
        <end position="569"/>
    </location>
</feature>
<keyword evidence="3" id="KW-1003">Cell membrane</keyword>
<comment type="caution">
    <text evidence="12">The sequence shown here is derived from an EMBL/GenBank/DDBJ whole genome shotgun (WGS) entry which is preliminary data.</text>
</comment>
<evidence type="ECO:0000256" key="8">
    <source>
        <dbReference type="ARBA" id="ARBA00023136"/>
    </source>
</evidence>